<dbReference type="FunFam" id="1.10.10.60:FF:000060">
    <property type="entry name" value="MYB transcription factor"/>
    <property type="match status" value="1"/>
</dbReference>
<sequence>MDVLQEGSFRRVGDGGGVVDGGVQVRGEERRNGAHHVKLCARGHWRPHEDAQLKELVSHYGPQNWNLIAEKLPGRSGKSCRLRWFNQLDPRINRKAFNEEEEERLVAAHRIYGNKWALIAKLFPGRTDNSVKNHWHVIMARLQRDQNSIHRRRNNNASSSTTTIVPAQTFSLGGGITTAPIPANQYDQEMVNIGTVNACSGTTFVSTNKNIITACSNDSATISTNTISASTGDESAASTCTNLSLNHEFPVSVSRFSAPNHFLSRFSPRILAPHQPFSWSHLGTFFIITIPHMNKL</sequence>
<comment type="subcellular location">
    <subcellularLocation>
        <location evidence="1">Nucleus</location>
    </subcellularLocation>
</comment>
<evidence type="ECO:0000259" key="8">
    <source>
        <dbReference type="PROSITE" id="PS51294"/>
    </source>
</evidence>
<evidence type="ECO:0000256" key="2">
    <source>
        <dbReference type="ARBA" id="ARBA00022737"/>
    </source>
</evidence>
<feature type="domain" description="Myb-like" evidence="7">
    <location>
        <begin position="89"/>
        <end position="139"/>
    </location>
</feature>
<dbReference type="PROSITE" id="PS51294">
    <property type="entry name" value="HTH_MYB"/>
    <property type="match status" value="2"/>
</dbReference>
<dbReference type="SMART" id="SM00717">
    <property type="entry name" value="SANT"/>
    <property type="match status" value="2"/>
</dbReference>
<organism evidence="9 10">
    <name type="scientific">Daucus carota subsp. sativus</name>
    <name type="common">Carrot</name>
    <dbReference type="NCBI Taxonomy" id="79200"/>
    <lineage>
        <taxon>Eukaryota</taxon>
        <taxon>Viridiplantae</taxon>
        <taxon>Streptophyta</taxon>
        <taxon>Embryophyta</taxon>
        <taxon>Tracheophyta</taxon>
        <taxon>Spermatophyta</taxon>
        <taxon>Magnoliopsida</taxon>
        <taxon>eudicotyledons</taxon>
        <taxon>Gunneridae</taxon>
        <taxon>Pentapetalae</taxon>
        <taxon>asterids</taxon>
        <taxon>campanulids</taxon>
        <taxon>Apiales</taxon>
        <taxon>Apiaceae</taxon>
        <taxon>Apioideae</taxon>
        <taxon>Scandiceae</taxon>
        <taxon>Daucinae</taxon>
        <taxon>Daucus</taxon>
        <taxon>Daucus sect. Daucus</taxon>
    </lineage>
</organism>
<dbReference type="GO" id="GO:0000978">
    <property type="term" value="F:RNA polymerase II cis-regulatory region sequence-specific DNA binding"/>
    <property type="evidence" value="ECO:0007669"/>
    <property type="project" value="TreeGrafter"/>
</dbReference>
<dbReference type="Proteomes" id="UP000077755">
    <property type="component" value="Chromosome 4"/>
</dbReference>
<name>A0AAF0WXZ9_DAUCS</name>
<feature type="domain" description="Myb-like" evidence="7">
    <location>
        <begin position="42"/>
        <end position="88"/>
    </location>
</feature>
<dbReference type="PROSITE" id="PS50090">
    <property type="entry name" value="MYB_LIKE"/>
    <property type="match status" value="2"/>
</dbReference>
<keyword evidence="3" id="KW-0805">Transcription regulation</keyword>
<evidence type="ECO:0000256" key="3">
    <source>
        <dbReference type="ARBA" id="ARBA00023015"/>
    </source>
</evidence>
<protein>
    <submittedName>
        <fullName evidence="9">Uncharacterized protein</fullName>
    </submittedName>
</protein>
<dbReference type="InterPro" id="IPR009057">
    <property type="entry name" value="Homeodomain-like_sf"/>
</dbReference>
<dbReference type="GO" id="GO:0000981">
    <property type="term" value="F:DNA-binding transcription factor activity, RNA polymerase II-specific"/>
    <property type="evidence" value="ECO:0007669"/>
    <property type="project" value="TreeGrafter"/>
</dbReference>
<keyword evidence="5" id="KW-0804">Transcription</keyword>
<keyword evidence="4" id="KW-0238">DNA-binding</keyword>
<evidence type="ECO:0000256" key="5">
    <source>
        <dbReference type="ARBA" id="ARBA00023163"/>
    </source>
</evidence>
<keyword evidence="2" id="KW-0677">Repeat</keyword>
<gene>
    <name evidence="9" type="ORF">DCAR_0417536</name>
</gene>
<dbReference type="GO" id="GO:0005634">
    <property type="term" value="C:nucleus"/>
    <property type="evidence" value="ECO:0007669"/>
    <property type="project" value="UniProtKB-SubCell"/>
</dbReference>
<dbReference type="SUPFAM" id="SSF46689">
    <property type="entry name" value="Homeodomain-like"/>
    <property type="match status" value="1"/>
</dbReference>
<evidence type="ECO:0000256" key="4">
    <source>
        <dbReference type="ARBA" id="ARBA00023125"/>
    </source>
</evidence>
<dbReference type="PANTHER" id="PTHR45614:SF259">
    <property type="entry name" value="MYB DOMAIN PROTEIN 89-RELATED"/>
    <property type="match status" value="1"/>
</dbReference>
<reference evidence="9" key="2">
    <citation type="submission" date="2022-03" db="EMBL/GenBank/DDBJ databases">
        <title>Draft title - Genomic analysis of global carrot germplasm unveils the trajectory of domestication and the origin of high carotenoid orange carrot.</title>
        <authorList>
            <person name="Iorizzo M."/>
            <person name="Ellison S."/>
            <person name="Senalik D."/>
            <person name="Macko-Podgorni A."/>
            <person name="Grzebelus D."/>
            <person name="Bostan H."/>
            <person name="Rolling W."/>
            <person name="Curaba J."/>
            <person name="Simon P."/>
        </authorList>
    </citation>
    <scope>NUCLEOTIDE SEQUENCE</scope>
    <source>
        <tissue evidence="9">Leaf</tissue>
    </source>
</reference>
<evidence type="ECO:0000256" key="6">
    <source>
        <dbReference type="ARBA" id="ARBA00023242"/>
    </source>
</evidence>
<proteinExistence type="predicted"/>
<keyword evidence="6" id="KW-0539">Nucleus</keyword>
<accession>A0AAF0WXZ9</accession>
<dbReference type="CDD" id="cd00167">
    <property type="entry name" value="SANT"/>
    <property type="match status" value="2"/>
</dbReference>
<feature type="domain" description="HTH myb-type" evidence="8">
    <location>
        <begin position="89"/>
        <end position="143"/>
    </location>
</feature>
<dbReference type="Gene3D" id="1.10.10.60">
    <property type="entry name" value="Homeodomain-like"/>
    <property type="match status" value="2"/>
</dbReference>
<dbReference type="EMBL" id="CP093346">
    <property type="protein sequence ID" value="WOG98195.1"/>
    <property type="molecule type" value="Genomic_DNA"/>
</dbReference>
<dbReference type="InterPro" id="IPR017930">
    <property type="entry name" value="Myb_dom"/>
</dbReference>
<evidence type="ECO:0000256" key="1">
    <source>
        <dbReference type="ARBA" id="ARBA00004123"/>
    </source>
</evidence>
<evidence type="ECO:0000313" key="9">
    <source>
        <dbReference type="EMBL" id="WOG98195.1"/>
    </source>
</evidence>
<dbReference type="InterPro" id="IPR001005">
    <property type="entry name" value="SANT/Myb"/>
</dbReference>
<evidence type="ECO:0000313" key="10">
    <source>
        <dbReference type="Proteomes" id="UP000077755"/>
    </source>
</evidence>
<feature type="domain" description="HTH myb-type" evidence="8">
    <location>
        <begin position="42"/>
        <end position="88"/>
    </location>
</feature>
<dbReference type="InterPro" id="IPR050560">
    <property type="entry name" value="MYB_TF"/>
</dbReference>
<evidence type="ECO:0000259" key="7">
    <source>
        <dbReference type="PROSITE" id="PS50090"/>
    </source>
</evidence>
<keyword evidence="10" id="KW-1185">Reference proteome</keyword>
<reference evidence="9" key="1">
    <citation type="journal article" date="2016" name="Nat. Genet.">
        <title>A high-quality carrot genome assembly provides new insights into carotenoid accumulation and asterid genome evolution.</title>
        <authorList>
            <person name="Iorizzo M."/>
            <person name="Ellison S."/>
            <person name="Senalik D."/>
            <person name="Zeng P."/>
            <person name="Satapoomin P."/>
            <person name="Huang J."/>
            <person name="Bowman M."/>
            <person name="Iovene M."/>
            <person name="Sanseverino W."/>
            <person name="Cavagnaro P."/>
            <person name="Yildiz M."/>
            <person name="Macko-Podgorni A."/>
            <person name="Moranska E."/>
            <person name="Grzebelus E."/>
            <person name="Grzebelus D."/>
            <person name="Ashrafi H."/>
            <person name="Zheng Z."/>
            <person name="Cheng S."/>
            <person name="Spooner D."/>
            <person name="Van Deynze A."/>
            <person name="Simon P."/>
        </authorList>
    </citation>
    <scope>NUCLEOTIDE SEQUENCE</scope>
    <source>
        <tissue evidence="9">Leaf</tissue>
    </source>
</reference>
<dbReference type="Pfam" id="PF00249">
    <property type="entry name" value="Myb_DNA-binding"/>
    <property type="match status" value="2"/>
</dbReference>
<dbReference type="PANTHER" id="PTHR45614">
    <property type="entry name" value="MYB PROTEIN-RELATED"/>
    <property type="match status" value="1"/>
</dbReference>
<dbReference type="AlphaFoldDB" id="A0AAF0WXZ9"/>